<dbReference type="Proteomes" id="UP000606115">
    <property type="component" value="Unassembled WGS sequence"/>
</dbReference>
<evidence type="ECO:0000313" key="1">
    <source>
        <dbReference type="EMBL" id="GGJ72878.1"/>
    </source>
</evidence>
<dbReference type="EMBL" id="BMKX01000012">
    <property type="protein sequence ID" value="GGJ72878.1"/>
    <property type="molecule type" value="Genomic_DNA"/>
</dbReference>
<accession>A0ABQ2DTW1</accession>
<proteinExistence type="predicted"/>
<keyword evidence="2" id="KW-1185">Reference proteome</keyword>
<organism evidence="1 2">
    <name type="scientific">Glutamicibacter ardleyensis</name>
    <dbReference type="NCBI Taxonomy" id="225894"/>
    <lineage>
        <taxon>Bacteria</taxon>
        <taxon>Bacillati</taxon>
        <taxon>Actinomycetota</taxon>
        <taxon>Actinomycetes</taxon>
        <taxon>Micrococcales</taxon>
        <taxon>Micrococcaceae</taxon>
        <taxon>Glutamicibacter</taxon>
    </lineage>
</organism>
<evidence type="ECO:0000313" key="2">
    <source>
        <dbReference type="Proteomes" id="UP000606115"/>
    </source>
</evidence>
<comment type="caution">
    <text evidence="1">The sequence shown here is derived from an EMBL/GenBank/DDBJ whole genome shotgun (WGS) entry which is preliminary data.</text>
</comment>
<gene>
    <name evidence="1" type="ORF">GCM10007173_34870</name>
</gene>
<name>A0ABQ2DTW1_9MICC</name>
<protein>
    <submittedName>
        <fullName evidence="1">Uncharacterized protein</fullName>
    </submittedName>
</protein>
<reference evidence="2" key="1">
    <citation type="journal article" date="2019" name="Int. J. Syst. Evol. Microbiol.">
        <title>The Global Catalogue of Microorganisms (GCM) 10K type strain sequencing project: providing services to taxonomists for standard genome sequencing and annotation.</title>
        <authorList>
            <consortium name="The Broad Institute Genomics Platform"/>
            <consortium name="The Broad Institute Genome Sequencing Center for Infectious Disease"/>
            <person name="Wu L."/>
            <person name="Ma J."/>
        </authorList>
    </citation>
    <scope>NUCLEOTIDE SEQUENCE [LARGE SCALE GENOMIC DNA]</scope>
    <source>
        <strain evidence="2">CGMCC 1.3685</strain>
    </source>
</reference>
<sequence length="56" mass="6563">MTYGYTPRQLETWPELAHATALQEQVTHLTSQIEYWRGRCISLETRVQAHDCEGEK</sequence>